<gene>
    <name evidence="4" type="ORF">SAMN05192558_103459</name>
</gene>
<dbReference type="InterPro" id="IPR038332">
    <property type="entry name" value="PPE_sf"/>
</dbReference>
<dbReference type="NCBIfam" id="TIGR03696">
    <property type="entry name" value="Rhs_assc_core"/>
    <property type="match status" value="1"/>
</dbReference>
<proteinExistence type="predicted"/>
<dbReference type="EMBL" id="FNJB01000003">
    <property type="protein sequence ID" value="SDO54562.1"/>
    <property type="molecule type" value="Genomic_DNA"/>
</dbReference>
<accession>A0A1H0KFR9</accession>
<dbReference type="PANTHER" id="PTHR32305:SF15">
    <property type="entry name" value="PROTEIN RHSA-RELATED"/>
    <property type="match status" value="1"/>
</dbReference>
<reference evidence="5" key="1">
    <citation type="submission" date="2016-10" db="EMBL/GenBank/DDBJ databases">
        <authorList>
            <person name="Varghese N."/>
            <person name="Submissions S."/>
        </authorList>
    </citation>
    <scope>NUCLEOTIDE SEQUENCE [LARGE SCALE GENOMIC DNA]</scope>
    <source>
        <strain evidence="5">IBRC-M 10655</strain>
    </source>
</reference>
<keyword evidence="5" id="KW-1185">Reference proteome</keyword>
<dbReference type="Pfam" id="PF03527">
    <property type="entry name" value="RHS"/>
    <property type="match status" value="1"/>
</dbReference>
<feature type="compositionally biased region" description="Low complexity" evidence="1">
    <location>
        <begin position="268"/>
        <end position="336"/>
    </location>
</feature>
<evidence type="ECO:0000259" key="3">
    <source>
        <dbReference type="Pfam" id="PF20148"/>
    </source>
</evidence>
<feature type="domain" description="DUF6531" evidence="3">
    <location>
        <begin position="358"/>
        <end position="430"/>
    </location>
</feature>
<dbReference type="InterPro" id="IPR031325">
    <property type="entry name" value="RHS_repeat"/>
</dbReference>
<evidence type="ECO:0000256" key="1">
    <source>
        <dbReference type="SAM" id="MobiDB-lite"/>
    </source>
</evidence>
<organism evidence="4 5">
    <name type="scientific">Actinokineospora alba</name>
    <dbReference type="NCBI Taxonomy" id="504798"/>
    <lineage>
        <taxon>Bacteria</taxon>
        <taxon>Bacillati</taxon>
        <taxon>Actinomycetota</taxon>
        <taxon>Actinomycetes</taxon>
        <taxon>Pseudonocardiales</taxon>
        <taxon>Pseudonocardiaceae</taxon>
        <taxon>Actinokineospora</taxon>
    </lineage>
</organism>
<dbReference type="OrthoDB" id="4981820at2"/>
<evidence type="ECO:0000313" key="4">
    <source>
        <dbReference type="EMBL" id="SDO54562.1"/>
    </source>
</evidence>
<dbReference type="RefSeq" id="WP_091372596.1">
    <property type="nucleotide sequence ID" value="NZ_FNDV01000002.1"/>
</dbReference>
<dbReference type="Pfam" id="PF05593">
    <property type="entry name" value="RHS_repeat"/>
    <property type="match status" value="7"/>
</dbReference>
<feature type="region of interest" description="Disordered" evidence="1">
    <location>
        <begin position="1383"/>
        <end position="1403"/>
    </location>
</feature>
<sequence length="1505" mass="161876">MTNPLIAQRQDSTTAISGIGIAESAVDLHNGIESKSWVEAGIGGVGTGLEMLSLALDPVGTLLSYAVSWLMEHVKPLSDALDWLCGDADQIAAYAQTWANVAKETGKVAEDFGNEVKNGTAGWAGEAADAYRASAALQNEQVSAAATCADSIGSTVQVVGVLVGAVREIVRDLVAECVATLIARIPQWIAEIGGTLGIATPHVVASATALIAKWVNRIKDFIKALTKSLDSLSGLLKKLDEIWAGIKKSLPGTRSPDVTPTRASDGVTSPNASTTTPSGSTSPSSASPDGSSTSPSSTTTPSGTTSPDTSTTSPSSTSPSGTTSPNGSSSTSPNGSRSQVGDDPKASARPEPNRKTCGDPIDVASGEMLLTQDDVRLGGALPLVLSRTHLSTYRIGTRFGASWASTLDQRLEVDDEGVCFVTEDGMVLVYPHPGDSPVLPAEGPRWPLLRSADGGYSVTDPESGHTRMFAAATGPIRPIISINDRNGHRVDFDRGADGVATAVRHSGGYRVDVRSEAGLVTALVLAGADEITLIRYGYDAARRLTEVINSSGAALRFDYDSAGRITRWQDRNEMWYRYGYDERGRCVLNEGADGYLSGAFEYRERLTVYTDSLGHRTEFHLNDAYQVVREVDPLGGVTLSDWDRHDRLLARTDPLGRVTRYRYDDDGNLVGIVRPDGTESSATYNALGLPLTVTEVDGAVWRRTYDDCGNLLSITDPMGAVTTFDLDAHGNVTAITDPLGAVRRVESDQAGLPVVVTDPLGASTRYSRDRFGRIAAMTDPLGGSTRLGWTIEGKLISRTQADGAVERWRYDGEGNLVEHIDPAGNTTRTAYTGFDQPAWQVGADGARLEFGYDTNLRLTSVTNPQGLVWRYTYDAVGNLAEETDFNGRRLTYSYDAAGQLVGRANGLGELVSFDRDVLGRLRAKHSGPATTSYEHDALGRMTRTTSPDADVHFERDVLGRVLAETTNGRTVRSVYDPRGNRIRRETPSGAVSEWEYDAAGNAVALFTGGRRMSFGYDAAGREVHRTLDSGTALAQDWDANHRLRSQTLTARGMNVQRRDYQYRLDGCLTAVDDRIAGARRYDLDPAGRVTAVHGAGWTERYAYDAAGNLTQAAWPGEHPAEGTREYTGTRVRRSGTVHFEHDVQGRVLLRRQRALSGQIRAWTYTWDAEDRLVAVTTPDGARWRYRYDGLGRRTAKQRLASTGTEVVEQVDFAWDGLVLAEQTTSGAVLDGPDPAERTTTWEFEPGTFRPVAQRERVRTSPQTWIDAQFYALITDLIGTPTEMVDSDGALAWRSQTTLWGAALAGLGGGPYCPLRFPGQYHDVETGLNYNVHRYYDPATGHYGSADPLGLLAGPNPFAYVGNPTLRSDPLGLTDCARAKKLANKTSERARNGSVREAPNYHGRLSRERELEILSNPDGVYHSTGSGGRFIYRQGDDIVITEGPGSKAGQLVTSYGPSGPRGDSGAAIFGGSSADPGMPITHDMIVNGTIPTPDGGTVPPAIQILP</sequence>
<dbReference type="InterPro" id="IPR045351">
    <property type="entry name" value="DUF6531"/>
</dbReference>
<evidence type="ECO:0000313" key="5">
    <source>
        <dbReference type="Proteomes" id="UP000199651"/>
    </source>
</evidence>
<dbReference type="STRING" id="504798.SAMN05421871_102590"/>
<dbReference type="InterPro" id="IPR001826">
    <property type="entry name" value="RHS"/>
</dbReference>
<dbReference type="Pfam" id="PF20148">
    <property type="entry name" value="DUF6531"/>
    <property type="match status" value="1"/>
</dbReference>
<dbReference type="InterPro" id="IPR006530">
    <property type="entry name" value="YD"/>
</dbReference>
<dbReference type="InterPro" id="IPR050708">
    <property type="entry name" value="T6SS_VgrG/RHS"/>
</dbReference>
<protein>
    <submittedName>
        <fullName evidence="4">RHS repeat-associated core domain-containing protein</fullName>
    </submittedName>
</protein>
<name>A0A1H0KFR9_9PSEU</name>
<dbReference type="PANTHER" id="PTHR32305">
    <property type="match status" value="1"/>
</dbReference>
<feature type="compositionally biased region" description="Basic and acidic residues" evidence="1">
    <location>
        <begin position="340"/>
        <end position="357"/>
    </location>
</feature>
<dbReference type="NCBIfam" id="TIGR01643">
    <property type="entry name" value="YD_repeat_2x"/>
    <property type="match status" value="11"/>
</dbReference>
<dbReference type="Proteomes" id="UP000199651">
    <property type="component" value="Unassembled WGS sequence"/>
</dbReference>
<evidence type="ECO:0000259" key="2">
    <source>
        <dbReference type="Pfam" id="PF03527"/>
    </source>
</evidence>
<dbReference type="Gene3D" id="2.180.10.10">
    <property type="entry name" value="RHS repeat-associated core"/>
    <property type="match status" value="3"/>
</dbReference>
<feature type="region of interest" description="Disordered" evidence="1">
    <location>
        <begin position="248"/>
        <end position="361"/>
    </location>
</feature>
<dbReference type="Gene3D" id="1.20.1260.20">
    <property type="entry name" value="PPE superfamily"/>
    <property type="match status" value="1"/>
</dbReference>
<feature type="domain" description="RHS protein conserved region" evidence="2">
    <location>
        <begin position="1274"/>
        <end position="1303"/>
    </location>
</feature>
<dbReference type="InterPro" id="IPR022385">
    <property type="entry name" value="Rhs_assc_core"/>
</dbReference>